<feature type="region of interest" description="Disordered" evidence="1">
    <location>
        <begin position="1"/>
        <end position="41"/>
    </location>
</feature>
<dbReference type="KEGG" id="cdi:DIP0138"/>
<protein>
    <submittedName>
        <fullName evidence="2">Uncharacterized protein</fullName>
    </submittedName>
</protein>
<keyword evidence="3" id="KW-1185">Reference proteome</keyword>
<evidence type="ECO:0000313" key="3">
    <source>
        <dbReference type="Proteomes" id="UP000002198"/>
    </source>
</evidence>
<dbReference type="EMBL" id="BX248354">
    <property type="protein sequence ID" value="CAE48642.1"/>
    <property type="molecule type" value="Genomic_DNA"/>
</dbReference>
<dbReference type="STRING" id="257309.DIP0138"/>
<feature type="compositionally biased region" description="Basic and acidic residues" evidence="1">
    <location>
        <begin position="1"/>
        <end position="15"/>
    </location>
</feature>
<reference evidence="2 3" key="1">
    <citation type="journal article" date="2003" name="Nucleic Acids Res.">
        <title>The complete genome sequence and analysis of Corynebacterium diphtheriae NCTC13129.</title>
        <authorList>
            <person name="Cerdeno-Tarraga A.M."/>
            <person name="Efstratiou A."/>
            <person name="Dover L.G."/>
            <person name="Holden M.T.G."/>
            <person name="Pallen M."/>
            <person name="Bentley S.D."/>
            <person name="Besra G.S."/>
            <person name="Churcher C."/>
            <person name="James K.D."/>
            <person name="De Zoysa A."/>
            <person name="Chillingworth T."/>
            <person name="Cronin A."/>
            <person name="Dowd L."/>
            <person name="Feltwell T."/>
            <person name="Hamlin N."/>
            <person name="Holroyd S."/>
            <person name="Jagels K."/>
            <person name="Moule S."/>
            <person name="Quail M.A."/>
            <person name="Rabbinowitsch E."/>
            <person name="Rutherford K."/>
            <person name="Thomson N.R."/>
            <person name="Unwin L."/>
            <person name="Whitehead S."/>
            <person name="Barrell B.G.Parkhill.J."/>
        </authorList>
    </citation>
    <scope>NUCLEOTIDE SEQUENCE [LARGE SCALE GENOMIC DNA]</scope>
    <source>
        <strain evidence="3">ATCC 700971 / NCTC 13129 / Biotype gravis</strain>
    </source>
</reference>
<gene>
    <name evidence="2" type="ordered locus">DIP0138</name>
</gene>
<dbReference type="Proteomes" id="UP000002198">
    <property type="component" value="Chromosome"/>
</dbReference>
<name>Q6NK96_CORDI</name>
<dbReference type="HOGENOM" id="CLU_3268660_0_0_11"/>
<organism evidence="2 3">
    <name type="scientific">Corynebacterium diphtheriae (strain ATCC 700971 / NCTC 13129 / Biotype gravis)</name>
    <dbReference type="NCBI Taxonomy" id="257309"/>
    <lineage>
        <taxon>Bacteria</taxon>
        <taxon>Bacillati</taxon>
        <taxon>Actinomycetota</taxon>
        <taxon>Actinomycetes</taxon>
        <taxon>Mycobacteriales</taxon>
        <taxon>Corynebacteriaceae</taxon>
        <taxon>Corynebacterium</taxon>
    </lineage>
</organism>
<proteinExistence type="predicted"/>
<evidence type="ECO:0000313" key="2">
    <source>
        <dbReference type="EMBL" id="CAE48642.1"/>
    </source>
</evidence>
<accession>Q6NK96</accession>
<dbReference type="AlphaFoldDB" id="Q6NK96"/>
<evidence type="ECO:0000256" key="1">
    <source>
        <dbReference type="SAM" id="MobiDB-lite"/>
    </source>
</evidence>
<sequence length="41" mass="4797">MDSEKETQENDEQGRFHLPPAISLEREDVVKFNQAPDRPRS</sequence>